<name>A0A813ZT54_9BILA</name>
<evidence type="ECO:0000313" key="3">
    <source>
        <dbReference type="EMBL" id="CAF3685737.1"/>
    </source>
</evidence>
<dbReference type="PANTHER" id="PTHR14817">
    <property type="entry name" value="COILED-COIL DOMAIN-CONTAINING PROTEIN 15"/>
    <property type="match status" value="1"/>
</dbReference>
<evidence type="ECO:0000313" key="2">
    <source>
        <dbReference type="EMBL" id="CAF0903600.1"/>
    </source>
</evidence>
<dbReference type="OrthoDB" id="10007210at2759"/>
<sequence length="373" mass="43062">MLQSVFLRPVDRSYMDRIVRPGRLQLYRQAQQDAQKKSSQNIIEKVSICPGSYTPSTHFIDSDLNNANDNVIYATILCTDEDKQTKSPSDIKSSTKLRHIRQRLASKQEVSVIDYNSNNNNLSMEPLPIKDMHLDKNDKDETTQQFLVDDGVSMGSWIKKLSLTEDGENRQHDQSTIYSLQRSTSEPKLSSFALRALNKSMRDGLVTIENRKRLQATRQLFMELERRQAKESTQIKKEQKTMNRLKELKENERLHQEQLLAQEIKGNSEETKYIENTTVIDVNSTDPVVLQKISKQRSREQKRKELERYILALKTSLKNRCLNLDIDVPCMCSCFESIWEADPFKCANNCAFYRNPAAFATSLHSLLNSCQAK</sequence>
<dbReference type="EMBL" id="CAJOBC010001567">
    <property type="protein sequence ID" value="CAF3685737.1"/>
    <property type="molecule type" value="Genomic_DNA"/>
</dbReference>
<organism evidence="2 4">
    <name type="scientific">Didymodactylos carnosus</name>
    <dbReference type="NCBI Taxonomy" id="1234261"/>
    <lineage>
        <taxon>Eukaryota</taxon>
        <taxon>Metazoa</taxon>
        <taxon>Spiralia</taxon>
        <taxon>Gnathifera</taxon>
        <taxon>Rotifera</taxon>
        <taxon>Eurotatoria</taxon>
        <taxon>Bdelloidea</taxon>
        <taxon>Philodinida</taxon>
        <taxon>Philodinidae</taxon>
        <taxon>Didymodactylos</taxon>
    </lineage>
</organism>
<reference evidence="2" key="1">
    <citation type="submission" date="2021-02" db="EMBL/GenBank/DDBJ databases">
        <authorList>
            <person name="Nowell W R."/>
        </authorList>
    </citation>
    <scope>NUCLEOTIDE SEQUENCE</scope>
</reference>
<proteinExistence type="predicted"/>
<evidence type="ECO:0000313" key="4">
    <source>
        <dbReference type="Proteomes" id="UP000663829"/>
    </source>
</evidence>
<feature type="coiled-coil region" evidence="1">
    <location>
        <begin position="235"/>
        <end position="265"/>
    </location>
</feature>
<dbReference type="Proteomes" id="UP000681722">
    <property type="component" value="Unassembled WGS sequence"/>
</dbReference>
<dbReference type="GO" id="GO:0005813">
    <property type="term" value="C:centrosome"/>
    <property type="evidence" value="ECO:0007669"/>
    <property type="project" value="TreeGrafter"/>
</dbReference>
<dbReference type="AlphaFoldDB" id="A0A813ZT54"/>
<gene>
    <name evidence="2" type="ORF">GPM918_LOCUS8768</name>
    <name evidence="3" type="ORF">SRO942_LOCUS8770</name>
</gene>
<evidence type="ECO:0000256" key="1">
    <source>
        <dbReference type="SAM" id="Coils"/>
    </source>
</evidence>
<dbReference type="Proteomes" id="UP000663829">
    <property type="component" value="Unassembled WGS sequence"/>
</dbReference>
<protein>
    <submittedName>
        <fullName evidence="2">Uncharacterized protein</fullName>
    </submittedName>
</protein>
<accession>A0A813ZT54</accession>
<dbReference type="EMBL" id="CAJNOQ010001567">
    <property type="protein sequence ID" value="CAF0903600.1"/>
    <property type="molecule type" value="Genomic_DNA"/>
</dbReference>
<keyword evidence="4" id="KW-1185">Reference proteome</keyword>
<dbReference type="PANTHER" id="PTHR14817:SF2">
    <property type="entry name" value="COILED-COIL DOMAIN-CONTAINING PROTEIN 15"/>
    <property type="match status" value="1"/>
</dbReference>
<dbReference type="InterPro" id="IPR037693">
    <property type="entry name" value="CCDC15"/>
</dbReference>
<keyword evidence="1" id="KW-0175">Coiled coil</keyword>
<comment type="caution">
    <text evidence="2">The sequence shown here is derived from an EMBL/GenBank/DDBJ whole genome shotgun (WGS) entry which is preliminary data.</text>
</comment>